<evidence type="ECO:0000256" key="4">
    <source>
        <dbReference type="SAM" id="MobiDB-lite"/>
    </source>
</evidence>
<evidence type="ECO:0000313" key="7">
    <source>
        <dbReference type="Proteomes" id="UP000198280"/>
    </source>
</evidence>
<dbReference type="InterPro" id="IPR036736">
    <property type="entry name" value="ACP-like_sf"/>
</dbReference>
<dbReference type="Proteomes" id="UP000198280">
    <property type="component" value="Unassembled WGS sequence"/>
</dbReference>
<feature type="domain" description="Carrier" evidence="5">
    <location>
        <begin position="7"/>
        <end position="81"/>
    </location>
</feature>
<organism evidence="6 7">
    <name type="scientific">Actinacidiphila glaucinigra</name>
    <dbReference type="NCBI Taxonomy" id="235986"/>
    <lineage>
        <taxon>Bacteria</taxon>
        <taxon>Bacillati</taxon>
        <taxon>Actinomycetota</taxon>
        <taxon>Actinomycetes</taxon>
        <taxon>Kitasatosporales</taxon>
        <taxon>Streptomycetaceae</taxon>
        <taxon>Actinacidiphila</taxon>
    </lineage>
</organism>
<dbReference type="AlphaFoldDB" id="A0A239NN71"/>
<dbReference type="Pfam" id="PF00550">
    <property type="entry name" value="PP-binding"/>
    <property type="match status" value="1"/>
</dbReference>
<reference evidence="6 7" key="1">
    <citation type="submission" date="2017-06" db="EMBL/GenBank/DDBJ databases">
        <authorList>
            <person name="Kim H.J."/>
            <person name="Triplett B.A."/>
        </authorList>
    </citation>
    <scope>NUCLEOTIDE SEQUENCE [LARGE SCALE GENOMIC DNA]</scope>
    <source>
        <strain evidence="6 7">CGMCC 4.1858</strain>
    </source>
</reference>
<dbReference type="SUPFAM" id="SSF47336">
    <property type="entry name" value="ACP-like"/>
    <property type="match status" value="1"/>
</dbReference>
<evidence type="ECO:0000256" key="1">
    <source>
        <dbReference type="ARBA" id="ARBA00001957"/>
    </source>
</evidence>
<dbReference type="PROSITE" id="PS00012">
    <property type="entry name" value="PHOSPHOPANTETHEINE"/>
    <property type="match status" value="1"/>
</dbReference>
<dbReference type="PANTHER" id="PTHR45527:SF1">
    <property type="entry name" value="FATTY ACID SYNTHASE"/>
    <property type="match status" value="1"/>
</dbReference>
<dbReference type="InterPro" id="IPR023213">
    <property type="entry name" value="CAT-like_dom_sf"/>
</dbReference>
<evidence type="ECO:0000256" key="2">
    <source>
        <dbReference type="ARBA" id="ARBA00022450"/>
    </source>
</evidence>
<dbReference type="InterPro" id="IPR001242">
    <property type="entry name" value="Condensation_dom"/>
</dbReference>
<comment type="cofactor">
    <cofactor evidence="1">
        <name>pantetheine 4'-phosphate</name>
        <dbReference type="ChEBI" id="CHEBI:47942"/>
    </cofactor>
</comment>
<dbReference type="OrthoDB" id="424472at2"/>
<keyword evidence="2" id="KW-0596">Phosphopantetheine</keyword>
<dbReference type="GO" id="GO:0005737">
    <property type="term" value="C:cytoplasm"/>
    <property type="evidence" value="ECO:0007669"/>
    <property type="project" value="TreeGrafter"/>
</dbReference>
<proteinExistence type="predicted"/>
<dbReference type="GO" id="GO:0031177">
    <property type="term" value="F:phosphopantetheine binding"/>
    <property type="evidence" value="ECO:0007669"/>
    <property type="project" value="TreeGrafter"/>
</dbReference>
<feature type="region of interest" description="Disordered" evidence="4">
    <location>
        <begin position="76"/>
        <end position="98"/>
    </location>
</feature>
<dbReference type="Gene3D" id="3.30.559.30">
    <property type="entry name" value="Nonribosomal peptide synthetase, condensation domain"/>
    <property type="match status" value="1"/>
</dbReference>
<protein>
    <submittedName>
        <fullName evidence="6">Phosphopantetheine attachment site</fullName>
    </submittedName>
</protein>
<evidence type="ECO:0000313" key="6">
    <source>
        <dbReference type="EMBL" id="SNT56210.1"/>
    </source>
</evidence>
<name>A0A239NN71_9ACTN</name>
<dbReference type="InterPro" id="IPR009081">
    <property type="entry name" value="PP-bd_ACP"/>
</dbReference>
<dbReference type="InterPro" id="IPR006162">
    <property type="entry name" value="Ppantetheine_attach_site"/>
</dbReference>
<sequence length="542" mass="60035">MSNETGQPVTGTQEILRDIWSTILKVDRIGIHDDFFGLGGDSLGTMRLLSAARKHGLKLSPADMRTHRTIAGQAQAAEGRQSAVRAEQPPAQSADTPAVDRTYPLLPIQHRFLEWPMGDHNHYNLALLAQSQEPLDRNSMGAALSALVARHDALRCRISRCNGEFVQTLAPAAEDIFPLEWHDLRDLSSKESLALRSEVAERLQSGMDLSAGPILAAAVFRSTEADQLMVIIHHMFCDGLSAAVLAEELSVLYRDIAVGATSSGLLPAATQYTEHAVAVQRMAESPSILAAGNQWLALPWKNTGRLPERDAEGSLNRRYVRTVKQLLDERTTQAFLNAPKAQGISAEEALLVAMAEAIAAVSGSSTVHFELCRHGRRPVVPHHEVTRTIGWMFTVAPYVLQVDVAARVEPRSELIEQVRSIRELEHTWGALRYTSPRSEVVDAIRALPTPELYINYRGADGLEPPWEAPLSDVKGDTGAYISPEGEQQYPIKVWAEVRDGHLELVWFYSTERYDVDVITELGRQVENSLTRFFDRSEIDAHK</sequence>
<dbReference type="Gene3D" id="1.10.1200.10">
    <property type="entry name" value="ACP-like"/>
    <property type="match status" value="1"/>
</dbReference>
<dbReference type="GO" id="GO:0043041">
    <property type="term" value="P:amino acid activation for nonribosomal peptide biosynthetic process"/>
    <property type="evidence" value="ECO:0007669"/>
    <property type="project" value="TreeGrafter"/>
</dbReference>
<dbReference type="FunFam" id="1.10.1200.10:FF:000005">
    <property type="entry name" value="Nonribosomal peptide synthetase 1"/>
    <property type="match status" value="1"/>
</dbReference>
<dbReference type="PANTHER" id="PTHR45527">
    <property type="entry name" value="NONRIBOSOMAL PEPTIDE SYNTHETASE"/>
    <property type="match status" value="1"/>
</dbReference>
<dbReference type="GO" id="GO:0003824">
    <property type="term" value="F:catalytic activity"/>
    <property type="evidence" value="ECO:0007669"/>
    <property type="project" value="InterPro"/>
</dbReference>
<gene>
    <name evidence="6" type="ORF">SAMN05216252_14121</name>
</gene>
<dbReference type="RefSeq" id="WP_089228990.1">
    <property type="nucleotide sequence ID" value="NZ_FZOF01000041.1"/>
</dbReference>
<dbReference type="Pfam" id="PF00668">
    <property type="entry name" value="Condensation"/>
    <property type="match status" value="1"/>
</dbReference>
<keyword evidence="3" id="KW-0597">Phosphoprotein</keyword>
<evidence type="ECO:0000256" key="3">
    <source>
        <dbReference type="ARBA" id="ARBA00022553"/>
    </source>
</evidence>
<accession>A0A239NN71</accession>
<dbReference type="EMBL" id="FZOF01000041">
    <property type="protein sequence ID" value="SNT56210.1"/>
    <property type="molecule type" value="Genomic_DNA"/>
</dbReference>
<dbReference type="PROSITE" id="PS50075">
    <property type="entry name" value="CARRIER"/>
    <property type="match status" value="1"/>
</dbReference>
<evidence type="ECO:0000259" key="5">
    <source>
        <dbReference type="PROSITE" id="PS50075"/>
    </source>
</evidence>
<keyword evidence="7" id="KW-1185">Reference proteome</keyword>
<dbReference type="SUPFAM" id="SSF52777">
    <property type="entry name" value="CoA-dependent acyltransferases"/>
    <property type="match status" value="2"/>
</dbReference>
<dbReference type="GO" id="GO:0044550">
    <property type="term" value="P:secondary metabolite biosynthetic process"/>
    <property type="evidence" value="ECO:0007669"/>
    <property type="project" value="TreeGrafter"/>
</dbReference>
<dbReference type="Gene3D" id="3.30.559.10">
    <property type="entry name" value="Chloramphenicol acetyltransferase-like domain"/>
    <property type="match status" value="1"/>
</dbReference>
<dbReference type="GO" id="GO:0008610">
    <property type="term" value="P:lipid biosynthetic process"/>
    <property type="evidence" value="ECO:0007669"/>
    <property type="project" value="UniProtKB-ARBA"/>
</dbReference>